<keyword evidence="4 14" id="KW-0349">Heme</keyword>
<dbReference type="Gene3D" id="3.40.50.80">
    <property type="entry name" value="Nucleotide-binding domain of ferredoxin-NADP reductase (FNR) module"/>
    <property type="match status" value="1"/>
</dbReference>
<dbReference type="FunFam" id="1.10.490.10:FF:000003">
    <property type="entry name" value="Flavohemoprotein"/>
    <property type="match status" value="1"/>
</dbReference>
<evidence type="ECO:0000259" key="16">
    <source>
        <dbReference type="PROSITE" id="PS51384"/>
    </source>
</evidence>
<dbReference type="GO" id="GO:0008941">
    <property type="term" value="F:nitric oxide dioxygenase NAD(P)H activity"/>
    <property type="evidence" value="ECO:0007669"/>
    <property type="project" value="UniProtKB-EC"/>
</dbReference>
<dbReference type="InterPro" id="IPR001433">
    <property type="entry name" value="OxRdtase_FAD/NAD-bd"/>
</dbReference>
<accession>A0A918GB91</accession>
<evidence type="ECO:0000256" key="11">
    <source>
        <dbReference type="ARBA" id="ARBA00023027"/>
    </source>
</evidence>
<reference evidence="17" key="1">
    <citation type="journal article" date="2014" name="Int. J. Syst. Evol. Microbiol.">
        <title>Complete genome sequence of Corynebacterium casei LMG S-19264T (=DSM 44701T), isolated from a smear-ripened cheese.</title>
        <authorList>
            <consortium name="US DOE Joint Genome Institute (JGI-PGF)"/>
            <person name="Walter F."/>
            <person name="Albersmeier A."/>
            <person name="Kalinowski J."/>
            <person name="Ruckert C."/>
        </authorList>
    </citation>
    <scope>NUCLEOTIDE SEQUENCE</scope>
    <source>
        <strain evidence="17">JCM 3276</strain>
    </source>
</reference>
<dbReference type="SUPFAM" id="SSF52343">
    <property type="entry name" value="Ferredoxin reductase-like, C-terminal NADP-linked domain"/>
    <property type="match status" value="1"/>
</dbReference>
<dbReference type="Gene3D" id="2.40.30.10">
    <property type="entry name" value="Translation factors"/>
    <property type="match status" value="1"/>
</dbReference>
<evidence type="ECO:0000256" key="8">
    <source>
        <dbReference type="ARBA" id="ARBA00022857"/>
    </source>
</evidence>
<dbReference type="EC" id="1.14.12.17" evidence="3"/>
<evidence type="ECO:0000256" key="9">
    <source>
        <dbReference type="ARBA" id="ARBA00023004"/>
    </source>
</evidence>
<dbReference type="InterPro" id="IPR000971">
    <property type="entry name" value="Globin"/>
</dbReference>
<comment type="similarity">
    <text evidence="2">In the C-terminal section; belongs to the flavoprotein pyridine nucleotide cytochrome reductase family.</text>
</comment>
<dbReference type="PROSITE" id="PS01033">
    <property type="entry name" value="GLOBIN"/>
    <property type="match status" value="1"/>
</dbReference>
<dbReference type="GO" id="GO:0046210">
    <property type="term" value="P:nitric oxide catabolic process"/>
    <property type="evidence" value="ECO:0007669"/>
    <property type="project" value="TreeGrafter"/>
</dbReference>
<dbReference type="AlphaFoldDB" id="A0A918GB91"/>
<proteinExistence type="inferred from homology"/>
<keyword evidence="6" id="KW-0001">2Fe-2S</keyword>
<keyword evidence="9" id="KW-0408">Iron</keyword>
<evidence type="ECO:0000256" key="5">
    <source>
        <dbReference type="ARBA" id="ARBA00022621"/>
    </source>
</evidence>
<gene>
    <name evidence="17" type="ORF">GCM10010171_21690</name>
</gene>
<dbReference type="GO" id="GO:0005344">
    <property type="term" value="F:oxygen carrier activity"/>
    <property type="evidence" value="ECO:0007669"/>
    <property type="project" value="UniProtKB-KW"/>
</dbReference>
<comment type="catalytic activity">
    <reaction evidence="13">
        <text>2 nitric oxide + NADPH + 2 O2 = 2 nitrate + NADP(+) + H(+)</text>
        <dbReference type="Rhea" id="RHEA:19465"/>
        <dbReference type="ChEBI" id="CHEBI:15378"/>
        <dbReference type="ChEBI" id="CHEBI:15379"/>
        <dbReference type="ChEBI" id="CHEBI:16480"/>
        <dbReference type="ChEBI" id="CHEBI:17632"/>
        <dbReference type="ChEBI" id="CHEBI:57783"/>
        <dbReference type="ChEBI" id="CHEBI:58349"/>
        <dbReference type="EC" id="1.14.12.17"/>
    </reaction>
</comment>
<evidence type="ECO:0000256" key="7">
    <source>
        <dbReference type="ARBA" id="ARBA00022723"/>
    </source>
</evidence>
<evidence type="ECO:0000256" key="6">
    <source>
        <dbReference type="ARBA" id="ARBA00022714"/>
    </source>
</evidence>
<dbReference type="GO" id="GO:0071500">
    <property type="term" value="P:cellular response to nitrosative stress"/>
    <property type="evidence" value="ECO:0007669"/>
    <property type="project" value="TreeGrafter"/>
</dbReference>
<dbReference type="GO" id="GO:0019825">
    <property type="term" value="F:oxygen binding"/>
    <property type="evidence" value="ECO:0007669"/>
    <property type="project" value="InterPro"/>
</dbReference>
<dbReference type="Proteomes" id="UP000660680">
    <property type="component" value="Unassembled WGS sequence"/>
</dbReference>
<comment type="caution">
    <text evidence="17">The sequence shown here is derived from an EMBL/GenBank/DDBJ whole genome shotgun (WGS) entry which is preliminary data.</text>
</comment>
<keyword evidence="10" id="KW-0411">Iron-sulfur</keyword>
<keyword evidence="8" id="KW-0521">NADP</keyword>
<evidence type="ECO:0000256" key="3">
    <source>
        <dbReference type="ARBA" id="ARBA00012229"/>
    </source>
</evidence>
<dbReference type="InterPro" id="IPR017938">
    <property type="entry name" value="Riboflavin_synthase-like_b-brl"/>
</dbReference>
<keyword evidence="11" id="KW-0520">NAD</keyword>
<dbReference type="InterPro" id="IPR008333">
    <property type="entry name" value="Cbr1-like_FAD-bd_dom"/>
</dbReference>
<dbReference type="SUPFAM" id="SSF63380">
    <property type="entry name" value="Riboflavin synthase domain-like"/>
    <property type="match status" value="1"/>
</dbReference>
<organism evidence="17 18">
    <name type="scientific">Actinokineospora fastidiosa</name>
    <dbReference type="NCBI Taxonomy" id="1816"/>
    <lineage>
        <taxon>Bacteria</taxon>
        <taxon>Bacillati</taxon>
        <taxon>Actinomycetota</taxon>
        <taxon>Actinomycetes</taxon>
        <taxon>Pseudonocardiales</taxon>
        <taxon>Pseudonocardiaceae</taxon>
        <taxon>Actinokineospora</taxon>
    </lineage>
</organism>
<dbReference type="RefSeq" id="WP_189210301.1">
    <property type="nucleotide sequence ID" value="NZ_BMRB01000002.1"/>
</dbReference>
<evidence type="ECO:0000313" key="17">
    <source>
        <dbReference type="EMBL" id="GGS28335.1"/>
    </source>
</evidence>
<keyword evidence="14" id="KW-0813">Transport</keyword>
<evidence type="ECO:0000256" key="4">
    <source>
        <dbReference type="ARBA" id="ARBA00022617"/>
    </source>
</evidence>
<sequence>MLSAASAAVVRATLPVVRAHAVDITAHFYPSMFAAHPDLLHLFNQGNQADGRQRVALASAVVAFAEHLLGDAPGGGFDMVAERIAHKHVSLGIRADQYPVVGRHLLASVAAVLGDAVTPAVAAAWDEVYWLLACRLIAAEARLYQRAGVEPTALWRRWRVAKRLDEAVDTVSFTLIPDRDDAIPDFTPGQYVSVAVDLPDGRRQPRQYSLSQGPGRGSMRITVRRVRGTAATPDGMVSTHLHNHLAEDDSLLVGPPAGETTLVPATSPVLLISAGIGITPMAAMLDHLARTQPTRPVVAAHADRSPAHHALRADCAHALAGLTHSDCLTWYESGQHNDSRPGRMDPGILPLTPDTTAYLCGPVPFMRDVRSSLLRRGLPAERLRYEVFGPGMLDQHTG</sequence>
<dbReference type="GO" id="GO:0020037">
    <property type="term" value="F:heme binding"/>
    <property type="evidence" value="ECO:0007669"/>
    <property type="project" value="InterPro"/>
</dbReference>
<dbReference type="Pfam" id="PF00970">
    <property type="entry name" value="FAD_binding_6"/>
    <property type="match status" value="1"/>
</dbReference>
<dbReference type="GO" id="GO:0071949">
    <property type="term" value="F:FAD binding"/>
    <property type="evidence" value="ECO:0007669"/>
    <property type="project" value="TreeGrafter"/>
</dbReference>
<dbReference type="EMBL" id="BMRB01000002">
    <property type="protein sequence ID" value="GGS28335.1"/>
    <property type="molecule type" value="Genomic_DNA"/>
</dbReference>
<dbReference type="InterPro" id="IPR039261">
    <property type="entry name" value="FNR_nucleotide-bd"/>
</dbReference>
<dbReference type="InterPro" id="IPR012292">
    <property type="entry name" value="Globin/Proto"/>
</dbReference>
<comment type="catalytic activity">
    <reaction evidence="12">
        <text>2 nitric oxide + NADH + 2 O2 = 2 nitrate + NAD(+) + H(+)</text>
        <dbReference type="Rhea" id="RHEA:19469"/>
        <dbReference type="ChEBI" id="CHEBI:15378"/>
        <dbReference type="ChEBI" id="CHEBI:15379"/>
        <dbReference type="ChEBI" id="CHEBI:16480"/>
        <dbReference type="ChEBI" id="CHEBI:17632"/>
        <dbReference type="ChEBI" id="CHEBI:57540"/>
        <dbReference type="ChEBI" id="CHEBI:57945"/>
        <dbReference type="EC" id="1.14.12.17"/>
    </reaction>
</comment>
<evidence type="ECO:0000256" key="14">
    <source>
        <dbReference type="RuleBase" id="RU000356"/>
    </source>
</evidence>
<dbReference type="CDD" id="cd06184">
    <property type="entry name" value="flavohem_like_fad_nad_binding"/>
    <property type="match status" value="1"/>
</dbReference>
<evidence type="ECO:0000256" key="2">
    <source>
        <dbReference type="ARBA" id="ARBA00006401"/>
    </source>
</evidence>
<feature type="domain" description="FAD-binding FR-type" evidence="16">
    <location>
        <begin position="153"/>
        <end position="263"/>
    </location>
</feature>
<dbReference type="GO" id="GO:0051537">
    <property type="term" value="F:2 iron, 2 sulfur cluster binding"/>
    <property type="evidence" value="ECO:0007669"/>
    <property type="project" value="UniProtKB-KW"/>
</dbReference>
<dbReference type="InterPro" id="IPR009050">
    <property type="entry name" value="Globin-like_sf"/>
</dbReference>
<protein>
    <recommendedName>
        <fullName evidence="3">nitric oxide dioxygenase</fullName>
        <ecNumber evidence="3">1.14.12.17</ecNumber>
    </recommendedName>
</protein>
<dbReference type="SUPFAM" id="SSF46458">
    <property type="entry name" value="Globin-like"/>
    <property type="match status" value="1"/>
</dbReference>
<feature type="domain" description="Globin" evidence="15">
    <location>
        <begin position="1"/>
        <end position="141"/>
    </location>
</feature>
<evidence type="ECO:0000256" key="1">
    <source>
        <dbReference type="ARBA" id="ARBA00001970"/>
    </source>
</evidence>
<keyword evidence="5 14" id="KW-0561">Oxygen transport</keyword>
<evidence type="ECO:0000256" key="13">
    <source>
        <dbReference type="ARBA" id="ARBA00049433"/>
    </source>
</evidence>
<dbReference type="GO" id="GO:0046872">
    <property type="term" value="F:metal ion binding"/>
    <property type="evidence" value="ECO:0007669"/>
    <property type="project" value="UniProtKB-KW"/>
</dbReference>
<evidence type="ECO:0000256" key="12">
    <source>
        <dbReference type="ARBA" id="ARBA00048649"/>
    </source>
</evidence>
<dbReference type="Pfam" id="PF00042">
    <property type="entry name" value="Globin"/>
    <property type="match status" value="1"/>
</dbReference>
<dbReference type="Gene3D" id="1.10.490.10">
    <property type="entry name" value="Globins"/>
    <property type="match status" value="1"/>
</dbReference>
<keyword evidence="18" id="KW-1185">Reference proteome</keyword>
<dbReference type="PANTHER" id="PTHR43396">
    <property type="entry name" value="FLAVOHEMOPROTEIN"/>
    <property type="match status" value="1"/>
</dbReference>
<reference evidence="17" key="2">
    <citation type="submission" date="2020-09" db="EMBL/GenBank/DDBJ databases">
        <authorList>
            <person name="Sun Q."/>
            <person name="Ohkuma M."/>
        </authorList>
    </citation>
    <scope>NUCLEOTIDE SEQUENCE</scope>
    <source>
        <strain evidence="17">JCM 3276</strain>
    </source>
</reference>
<dbReference type="PROSITE" id="PS51384">
    <property type="entry name" value="FAD_FR"/>
    <property type="match status" value="1"/>
</dbReference>
<comment type="cofactor">
    <cofactor evidence="1">
        <name>heme b</name>
        <dbReference type="ChEBI" id="CHEBI:60344"/>
    </cofactor>
</comment>
<dbReference type="Pfam" id="PF00175">
    <property type="entry name" value="NAD_binding_1"/>
    <property type="match status" value="1"/>
</dbReference>
<keyword evidence="7" id="KW-0479">Metal-binding</keyword>
<evidence type="ECO:0000259" key="15">
    <source>
        <dbReference type="PROSITE" id="PS01033"/>
    </source>
</evidence>
<evidence type="ECO:0000256" key="10">
    <source>
        <dbReference type="ARBA" id="ARBA00023014"/>
    </source>
</evidence>
<comment type="similarity">
    <text evidence="14">Belongs to the globin family.</text>
</comment>
<evidence type="ECO:0000313" key="18">
    <source>
        <dbReference type="Proteomes" id="UP000660680"/>
    </source>
</evidence>
<dbReference type="PRINTS" id="PR00410">
    <property type="entry name" value="PHEHYDRXLASE"/>
</dbReference>
<name>A0A918GB91_9PSEU</name>
<dbReference type="InterPro" id="IPR017927">
    <property type="entry name" value="FAD-bd_FR_type"/>
</dbReference>
<dbReference type="PANTHER" id="PTHR43396:SF3">
    <property type="entry name" value="FLAVOHEMOPROTEIN"/>
    <property type="match status" value="1"/>
</dbReference>